<evidence type="ECO:0000256" key="3">
    <source>
        <dbReference type="ARBA" id="ARBA00012560"/>
    </source>
</evidence>
<evidence type="ECO:0000256" key="6">
    <source>
        <dbReference type="ARBA" id="ARBA00022679"/>
    </source>
</evidence>
<keyword evidence="7 10" id="KW-0119">Carbohydrate metabolism</keyword>
<dbReference type="NCBIfam" id="TIGR00217">
    <property type="entry name" value="malQ"/>
    <property type="match status" value="1"/>
</dbReference>
<keyword evidence="5 10" id="KW-0328">Glycosyltransferase</keyword>
<dbReference type="GO" id="GO:0004134">
    <property type="term" value="F:4-alpha-glucanotransferase activity"/>
    <property type="evidence" value="ECO:0007669"/>
    <property type="project" value="UniProtKB-EC"/>
</dbReference>
<evidence type="ECO:0000256" key="10">
    <source>
        <dbReference type="RuleBase" id="RU361207"/>
    </source>
</evidence>
<dbReference type="Pfam" id="PF02446">
    <property type="entry name" value="Glyco_hydro_77"/>
    <property type="match status" value="1"/>
</dbReference>
<organism evidence="11 12">
    <name type="scientific">Bradyrhizobium lablabi</name>
    <dbReference type="NCBI Taxonomy" id="722472"/>
    <lineage>
        <taxon>Bacteria</taxon>
        <taxon>Pseudomonadati</taxon>
        <taxon>Pseudomonadota</taxon>
        <taxon>Alphaproteobacteria</taxon>
        <taxon>Hyphomicrobiales</taxon>
        <taxon>Nitrobacteraceae</taxon>
        <taxon>Bradyrhizobium</taxon>
    </lineage>
</organism>
<dbReference type="PANTHER" id="PTHR32438:SF5">
    <property type="entry name" value="4-ALPHA-GLUCANOTRANSFERASE DPE1, CHLOROPLASTIC_AMYLOPLASTIC"/>
    <property type="match status" value="1"/>
</dbReference>
<evidence type="ECO:0000256" key="7">
    <source>
        <dbReference type="ARBA" id="ARBA00023277"/>
    </source>
</evidence>
<dbReference type="AlphaFoldDB" id="A0A1M6VQT3"/>
<dbReference type="Proteomes" id="UP000183208">
    <property type="component" value="Unassembled WGS sequence"/>
</dbReference>
<evidence type="ECO:0000256" key="8">
    <source>
        <dbReference type="ARBA" id="ARBA00031423"/>
    </source>
</evidence>
<dbReference type="InterPro" id="IPR017853">
    <property type="entry name" value="GH"/>
</dbReference>
<dbReference type="EC" id="2.4.1.25" evidence="3 10"/>
<accession>A0A1M6VQT3</accession>
<evidence type="ECO:0000256" key="4">
    <source>
        <dbReference type="ARBA" id="ARBA00020295"/>
    </source>
</evidence>
<dbReference type="SUPFAM" id="SSF51445">
    <property type="entry name" value="(Trans)glycosidases"/>
    <property type="match status" value="1"/>
</dbReference>
<evidence type="ECO:0000256" key="5">
    <source>
        <dbReference type="ARBA" id="ARBA00022676"/>
    </source>
</evidence>
<evidence type="ECO:0000256" key="1">
    <source>
        <dbReference type="ARBA" id="ARBA00000439"/>
    </source>
</evidence>
<comment type="similarity">
    <text evidence="2 10">Belongs to the disproportionating enzyme family.</text>
</comment>
<dbReference type="GO" id="GO:0005975">
    <property type="term" value="P:carbohydrate metabolic process"/>
    <property type="evidence" value="ECO:0007669"/>
    <property type="project" value="InterPro"/>
</dbReference>
<protein>
    <recommendedName>
        <fullName evidence="4 10">4-alpha-glucanotransferase</fullName>
        <ecNumber evidence="3 10">2.4.1.25</ecNumber>
    </recommendedName>
    <alternativeName>
        <fullName evidence="8 10">Amylomaltase</fullName>
    </alternativeName>
    <alternativeName>
        <fullName evidence="9 10">Disproportionating enzyme</fullName>
    </alternativeName>
</protein>
<evidence type="ECO:0000256" key="2">
    <source>
        <dbReference type="ARBA" id="ARBA00005684"/>
    </source>
</evidence>
<sequence>MFALQTACRMDLFEIAKARGIQTEFLDGQGHRRVTDEAALKIVLESLPPQAPGGLIGQPVVVRAGQPARATLLPGAKLPTNWKITAGQKVIAKNVAPGRVIVLPEGLSLGVYRLEVTDAASTTEDVPLIVAPARAFGGDFDRCWLLAVQLYGVRSRRNWGIGDFTDLQGLIELAHRLGADGVGLNPLHALFDDRPGDCSPYSPNSRLFLNALYIDVEKLPEFRLDPETKTALTRVRAFDVVDYVAVAGLKWQALRAGFAAFKAHATPAQQQDFDQFRDERGPLLSRFACFEALRHEFEGPWWEWPPEWRQPDDAACADLRTGARGAEIEFVEFVQWTADRQLGAASDLAKTLGMRVGLYLDVAVGVQSDGFDAWNEQVAISRHLGVGAPPDPLNTAGQSWGLAGFNASGLERQSFAPFAEMLRASMRHAGAIRLDHVLGLKRLYLVPHGFGAADGVYVQMPFEALLAVTAQESVANRCVVIGEDLGTVPEGFRAQMADWGIWSYLVMMFEREDNGSFRGIDHYWTNALITFNTHDLSTYAGWRGFHDLKVKRALGIDPGESDEARWHALAMLDDVLRHHEIDGHDLYSVARFLARTKSRLLAISLEDLLGIIDQPNIPGTIHEHPNWRQRISVSLEQIGSAIDVDALRAATSERSRAAN</sequence>
<dbReference type="EMBL" id="FNTI01000001">
    <property type="protein sequence ID" value="SEC69063.1"/>
    <property type="molecule type" value="Genomic_DNA"/>
</dbReference>
<evidence type="ECO:0000313" key="12">
    <source>
        <dbReference type="Proteomes" id="UP000183208"/>
    </source>
</evidence>
<comment type="catalytic activity">
    <reaction evidence="1 10">
        <text>Transfers a segment of a (1-&gt;4)-alpha-D-glucan to a new position in an acceptor, which may be glucose or a (1-&gt;4)-alpha-D-glucan.</text>
        <dbReference type="EC" id="2.4.1.25"/>
    </reaction>
</comment>
<proteinExistence type="inferred from homology"/>
<dbReference type="PANTHER" id="PTHR32438">
    <property type="entry name" value="4-ALPHA-GLUCANOTRANSFERASE DPE1, CHLOROPLASTIC/AMYLOPLASTIC"/>
    <property type="match status" value="1"/>
</dbReference>
<reference evidence="11 12" key="1">
    <citation type="submission" date="2016-10" db="EMBL/GenBank/DDBJ databases">
        <authorList>
            <person name="de Groot N.N."/>
        </authorList>
    </citation>
    <scope>NUCLEOTIDE SEQUENCE [LARGE SCALE GENOMIC DNA]</scope>
    <source>
        <strain evidence="11 12">GAS522</strain>
    </source>
</reference>
<keyword evidence="6 10" id="KW-0808">Transferase</keyword>
<gene>
    <name evidence="11" type="ORF">SAMN05444171_2036</name>
</gene>
<name>A0A1M6VQT3_9BRAD</name>
<evidence type="ECO:0000256" key="9">
    <source>
        <dbReference type="ARBA" id="ARBA00031501"/>
    </source>
</evidence>
<evidence type="ECO:0000313" key="11">
    <source>
        <dbReference type="EMBL" id="SEC69063.1"/>
    </source>
</evidence>
<dbReference type="InterPro" id="IPR003385">
    <property type="entry name" value="Glyco_hydro_77"/>
</dbReference>
<dbReference type="Gene3D" id="3.20.20.80">
    <property type="entry name" value="Glycosidases"/>
    <property type="match status" value="1"/>
</dbReference>